<comment type="catalytic activity">
    <reaction evidence="5">
        <text>GDP-beta-L-fucose + NADP(+) = GDP-4-dehydro-alpha-D-rhamnose + NADPH + H(+)</text>
        <dbReference type="Rhea" id="RHEA:18885"/>
        <dbReference type="ChEBI" id="CHEBI:15378"/>
        <dbReference type="ChEBI" id="CHEBI:57273"/>
        <dbReference type="ChEBI" id="CHEBI:57783"/>
        <dbReference type="ChEBI" id="CHEBI:57964"/>
        <dbReference type="ChEBI" id="CHEBI:58349"/>
        <dbReference type="EC" id="1.1.1.271"/>
    </reaction>
</comment>
<evidence type="ECO:0000256" key="5">
    <source>
        <dbReference type="HAMAP-Rule" id="MF_00956"/>
    </source>
</evidence>
<dbReference type="Gene3D" id="3.40.50.720">
    <property type="entry name" value="NAD(P)-binding Rossmann-like Domain"/>
    <property type="match status" value="1"/>
</dbReference>
<dbReference type="InterPro" id="IPR036291">
    <property type="entry name" value="NAD(P)-bd_dom_sf"/>
</dbReference>
<keyword evidence="5" id="KW-0511">Multifunctional enzyme</keyword>
<comment type="pathway">
    <text evidence="5">Nucleotide-sugar biosynthesis; GDP-L-fucose biosynthesis via de novo pathway; GDP-L-fucose from GDP-alpha-D-mannose: step 2/2.</text>
</comment>
<comment type="caution">
    <text evidence="7">The sequence shown here is derived from an EMBL/GenBank/DDBJ whole genome shotgun (WGS) entry which is preliminary data.</text>
</comment>
<dbReference type="InterPro" id="IPR020904">
    <property type="entry name" value="Sc_DH/Rdtase_CS"/>
</dbReference>
<dbReference type="EC" id="1.1.1.271" evidence="5"/>
<name>A0ABT6P3G6_9BACT</name>
<dbReference type="SUPFAM" id="SSF51735">
    <property type="entry name" value="NAD(P)-binding Rossmann-fold domains"/>
    <property type="match status" value="1"/>
</dbReference>
<feature type="binding site" evidence="5">
    <location>
        <position position="184"/>
    </location>
    <ligand>
        <name>NADP(+)</name>
        <dbReference type="ChEBI" id="CHEBI:58349"/>
    </ligand>
</feature>
<dbReference type="Proteomes" id="UP001160301">
    <property type="component" value="Unassembled WGS sequence"/>
</dbReference>
<evidence type="ECO:0000313" key="8">
    <source>
        <dbReference type="Proteomes" id="UP001160301"/>
    </source>
</evidence>
<comment type="similarity">
    <text evidence="1 5">Belongs to the NAD(P)-dependent epimerase/dehydratase family. Fucose synthase subfamily.</text>
</comment>
<evidence type="ECO:0000313" key="7">
    <source>
        <dbReference type="EMBL" id="MDI1435139.1"/>
    </source>
</evidence>
<dbReference type="Gene3D" id="3.90.25.10">
    <property type="entry name" value="UDP-galactose 4-epimerase, domain 1"/>
    <property type="match status" value="1"/>
</dbReference>
<feature type="binding site" evidence="5">
    <location>
        <position position="207"/>
    </location>
    <ligand>
        <name>substrate</name>
    </ligand>
</feature>
<keyword evidence="3 5" id="KW-0560">Oxidoreductase</keyword>
<keyword evidence="2 5" id="KW-0521">NADP</keyword>
<evidence type="ECO:0000256" key="1">
    <source>
        <dbReference type="ARBA" id="ARBA00005959"/>
    </source>
</evidence>
<dbReference type="CDD" id="cd05239">
    <property type="entry name" value="GDP_FS_SDR_e"/>
    <property type="match status" value="1"/>
</dbReference>
<keyword evidence="4 5" id="KW-0413">Isomerase</keyword>
<evidence type="ECO:0000256" key="4">
    <source>
        <dbReference type="ARBA" id="ARBA00023235"/>
    </source>
</evidence>
<feature type="active site" description="Proton donor/acceptor" evidence="5">
    <location>
        <position position="141"/>
    </location>
</feature>
<dbReference type="PROSITE" id="PS00061">
    <property type="entry name" value="ADH_SHORT"/>
    <property type="match status" value="1"/>
</dbReference>
<feature type="site" description="Important for catalytic activity" evidence="5">
    <location>
        <position position="112"/>
    </location>
</feature>
<feature type="site" description="Important for catalytic activity" evidence="5">
    <location>
        <position position="114"/>
    </location>
</feature>
<protein>
    <recommendedName>
        <fullName evidence="5">GDP-L-fucose synthase</fullName>
        <ecNumber evidence="5">1.1.1.271</ecNumber>
    </recommendedName>
    <alternativeName>
        <fullName evidence="5">GDP-4-keto-6-deoxy-D-mannose-3,5-epimerase-4-reductase</fullName>
    </alternativeName>
</protein>
<feature type="binding site" evidence="5">
    <location>
        <begin position="168"/>
        <end position="171"/>
    </location>
    <ligand>
        <name>NADP(+)</name>
        <dbReference type="ChEBI" id="CHEBI:58349"/>
    </ligand>
</feature>
<comment type="function">
    <text evidence="5">Catalyzes the two-step NADP-dependent conversion of GDP-4-dehydro-6-deoxy-D-mannose to GDP-fucose, involving an epimerase and a reductase reaction.</text>
</comment>
<dbReference type="EMBL" id="JARZHI010000053">
    <property type="protein sequence ID" value="MDI1435139.1"/>
    <property type="molecule type" value="Genomic_DNA"/>
</dbReference>
<accession>A0ABT6P3G6</accession>
<dbReference type="Pfam" id="PF01370">
    <property type="entry name" value="Epimerase"/>
    <property type="match status" value="1"/>
</dbReference>
<feature type="binding site" evidence="5">
    <location>
        <position position="214"/>
    </location>
    <ligand>
        <name>substrate</name>
    </ligand>
</feature>
<organism evidence="7 8">
    <name type="scientific">Polyangium sorediatum</name>
    <dbReference type="NCBI Taxonomy" id="889274"/>
    <lineage>
        <taxon>Bacteria</taxon>
        <taxon>Pseudomonadati</taxon>
        <taxon>Myxococcota</taxon>
        <taxon>Polyangia</taxon>
        <taxon>Polyangiales</taxon>
        <taxon>Polyangiaceae</taxon>
        <taxon>Polyangium</taxon>
    </lineage>
</organism>
<gene>
    <name evidence="5" type="primary">fcl</name>
    <name evidence="7" type="ORF">QHF89_36885</name>
</gene>
<feature type="binding site" evidence="5">
    <location>
        <begin position="15"/>
        <end position="21"/>
    </location>
    <ligand>
        <name>NADP(+)</name>
        <dbReference type="ChEBI" id="CHEBI:58349"/>
    </ligand>
</feature>
<feature type="binding site" evidence="5">
    <location>
        <position position="192"/>
    </location>
    <ligand>
        <name>substrate</name>
    </ligand>
</feature>
<comment type="caution">
    <text evidence="5">Lacks conserved residue(s) required for the propagation of feature annotation.</text>
</comment>
<sequence>MPMFPLSDSKILVTGGAGFLGSHVVEVLKARGARQIVVPRSAAFDLTDAYATRSLFETHRPDLVLHLAARVGGIGANRRHPGTFFRDNMAMGLHVLEEARRAGTPKVVVAGTICAYPKFAPVPFREEDLWNGYPEETNAPYGIAKKALLVMAQAYRKEFGSKFVVVFPVNLYGPRDNFDLEDSHVIPAMIRKFVEARRAGERSVVLWGDGSPTREFLYVEDAAEGLVRAAERYDGEEPVNLGAGREVSMRDLAATIAKAVGYEGDIVWDSARPNGQPRRMLDVSRAREWFGFEARTELGDGLVKTIAWYEENWGRIVGG</sequence>
<evidence type="ECO:0000259" key="6">
    <source>
        <dbReference type="Pfam" id="PF01370"/>
    </source>
</evidence>
<feature type="binding site" evidence="5">
    <location>
        <position position="145"/>
    </location>
    <ligand>
        <name>NADP(+)</name>
        <dbReference type="ChEBI" id="CHEBI:58349"/>
    </ligand>
</feature>
<reference evidence="7 8" key="1">
    <citation type="submission" date="2023-04" db="EMBL/GenBank/DDBJ databases">
        <title>The genome sequence of Polyangium sorediatum DSM14670.</title>
        <authorList>
            <person name="Zhang X."/>
        </authorList>
    </citation>
    <scope>NUCLEOTIDE SEQUENCE [LARGE SCALE GENOMIC DNA]</scope>
    <source>
        <strain evidence="7 8">DSM 14670</strain>
    </source>
</reference>
<evidence type="ECO:0000256" key="3">
    <source>
        <dbReference type="ARBA" id="ARBA00023002"/>
    </source>
</evidence>
<proteinExistence type="inferred from homology"/>
<keyword evidence="8" id="KW-1185">Reference proteome</keyword>
<feature type="domain" description="NAD-dependent epimerase/dehydratase" evidence="6">
    <location>
        <begin position="11"/>
        <end position="242"/>
    </location>
</feature>
<dbReference type="InterPro" id="IPR028614">
    <property type="entry name" value="GDP_fucose/colitose_synth"/>
</dbReference>
<dbReference type="HAMAP" id="MF_00956">
    <property type="entry name" value="GDP_fucose_synth"/>
    <property type="match status" value="1"/>
</dbReference>
<evidence type="ECO:0000256" key="2">
    <source>
        <dbReference type="ARBA" id="ARBA00022857"/>
    </source>
</evidence>
<dbReference type="PANTHER" id="PTHR43238:SF1">
    <property type="entry name" value="GDP-L-FUCOSE SYNTHASE"/>
    <property type="match status" value="1"/>
</dbReference>
<dbReference type="PANTHER" id="PTHR43238">
    <property type="entry name" value="GDP-L-FUCOSE SYNTHASE"/>
    <property type="match status" value="1"/>
</dbReference>
<dbReference type="InterPro" id="IPR001509">
    <property type="entry name" value="Epimerase_deHydtase"/>
</dbReference>